<evidence type="ECO:0000313" key="2">
    <source>
        <dbReference type="EMBL" id="MDI9858591.1"/>
    </source>
</evidence>
<evidence type="ECO:0000256" key="1">
    <source>
        <dbReference type="SAM" id="SignalP"/>
    </source>
</evidence>
<evidence type="ECO:0008006" key="4">
    <source>
        <dbReference type="Google" id="ProtNLM"/>
    </source>
</evidence>
<dbReference type="RefSeq" id="WP_283343768.1">
    <property type="nucleotide sequence ID" value="NZ_JASHIF010000004.1"/>
</dbReference>
<proteinExistence type="predicted"/>
<feature type="signal peptide" evidence="1">
    <location>
        <begin position="1"/>
        <end position="20"/>
    </location>
</feature>
<dbReference type="Proteomes" id="UP001236507">
    <property type="component" value="Unassembled WGS sequence"/>
</dbReference>
<dbReference type="EMBL" id="JASHIF010000004">
    <property type="protein sequence ID" value="MDI9858591.1"/>
    <property type="molecule type" value="Genomic_DNA"/>
</dbReference>
<sequence length="148" mass="16934">MKLILINLLLIGTMAYTSHAQKQETIRVFDIESFMSSYREIRSDTMVYMATQHPATSPEGNMVLNRFVKQYIQKHFKSSIQDKVMVLCSIIIEKNGCISGVHILPTNNTDKGLEGHVKEALFASAPWFPALQDGKRLRYKTYFSVQFP</sequence>
<protein>
    <recommendedName>
        <fullName evidence="4">TonB C-terminal domain-containing protein</fullName>
    </recommendedName>
</protein>
<keyword evidence="1" id="KW-0732">Signal</keyword>
<reference evidence="2 3" key="1">
    <citation type="submission" date="2023-05" db="EMBL/GenBank/DDBJ databases">
        <title>Novel species of genus Flectobacillus isolated from stream in China.</title>
        <authorList>
            <person name="Lu H."/>
        </authorList>
    </citation>
    <scope>NUCLEOTIDE SEQUENCE [LARGE SCALE GENOMIC DNA]</scope>
    <source>
        <strain evidence="2 3">KCTC 42575</strain>
    </source>
</reference>
<name>A0ABT6Y4Y9_9BACT</name>
<evidence type="ECO:0000313" key="3">
    <source>
        <dbReference type="Proteomes" id="UP001236507"/>
    </source>
</evidence>
<organism evidence="2 3">
    <name type="scientific">Flectobacillus roseus</name>
    <dbReference type="NCBI Taxonomy" id="502259"/>
    <lineage>
        <taxon>Bacteria</taxon>
        <taxon>Pseudomonadati</taxon>
        <taxon>Bacteroidota</taxon>
        <taxon>Cytophagia</taxon>
        <taxon>Cytophagales</taxon>
        <taxon>Flectobacillaceae</taxon>
        <taxon>Flectobacillus</taxon>
    </lineage>
</organism>
<comment type="caution">
    <text evidence="2">The sequence shown here is derived from an EMBL/GenBank/DDBJ whole genome shotgun (WGS) entry which is preliminary data.</text>
</comment>
<accession>A0ABT6Y4Y9</accession>
<feature type="chain" id="PRO_5047020429" description="TonB C-terminal domain-containing protein" evidence="1">
    <location>
        <begin position="21"/>
        <end position="148"/>
    </location>
</feature>
<keyword evidence="3" id="KW-1185">Reference proteome</keyword>
<gene>
    <name evidence="2" type="ORF">QM524_05180</name>
</gene>